<organism evidence="4">
    <name type="scientific">Enterobius vermicularis</name>
    <name type="common">Human pinworm</name>
    <dbReference type="NCBI Taxonomy" id="51028"/>
    <lineage>
        <taxon>Eukaryota</taxon>
        <taxon>Metazoa</taxon>
        <taxon>Ecdysozoa</taxon>
        <taxon>Nematoda</taxon>
        <taxon>Chromadorea</taxon>
        <taxon>Rhabditida</taxon>
        <taxon>Spirurina</taxon>
        <taxon>Oxyuridomorpha</taxon>
        <taxon>Oxyuroidea</taxon>
        <taxon>Oxyuridae</taxon>
        <taxon>Enterobius</taxon>
    </lineage>
</organism>
<evidence type="ECO:0000313" key="2">
    <source>
        <dbReference type="EMBL" id="VDD88841.1"/>
    </source>
</evidence>
<keyword evidence="1" id="KW-0812">Transmembrane</keyword>
<dbReference type="Proteomes" id="UP000274131">
    <property type="component" value="Unassembled WGS sequence"/>
</dbReference>
<keyword evidence="3" id="KW-1185">Reference proteome</keyword>
<keyword evidence="1" id="KW-1133">Transmembrane helix</keyword>
<protein>
    <submittedName>
        <fullName evidence="2 4">Uncharacterized protein</fullName>
    </submittedName>
</protein>
<accession>A0A158QA51</accession>
<dbReference type="AlphaFoldDB" id="A0A158QA51"/>
<feature type="transmembrane region" description="Helical" evidence="1">
    <location>
        <begin position="12"/>
        <end position="32"/>
    </location>
</feature>
<reference evidence="2 3" key="2">
    <citation type="submission" date="2018-10" db="EMBL/GenBank/DDBJ databases">
        <authorList>
            <consortium name="Pathogen Informatics"/>
        </authorList>
    </citation>
    <scope>NUCLEOTIDE SEQUENCE [LARGE SCALE GENOMIC DNA]</scope>
</reference>
<keyword evidence="1" id="KW-0472">Membrane</keyword>
<proteinExistence type="predicted"/>
<evidence type="ECO:0000313" key="4">
    <source>
        <dbReference type="WBParaSite" id="EVEC_0000416801-mRNA-1"/>
    </source>
</evidence>
<reference evidence="4" key="1">
    <citation type="submission" date="2016-04" db="UniProtKB">
        <authorList>
            <consortium name="WormBaseParasite"/>
        </authorList>
    </citation>
    <scope>IDENTIFICATION</scope>
</reference>
<evidence type="ECO:0000256" key="1">
    <source>
        <dbReference type="SAM" id="Phobius"/>
    </source>
</evidence>
<dbReference type="EMBL" id="UXUI01007705">
    <property type="protein sequence ID" value="VDD88841.1"/>
    <property type="molecule type" value="Genomic_DNA"/>
</dbReference>
<evidence type="ECO:0000313" key="3">
    <source>
        <dbReference type="Proteomes" id="UP000274131"/>
    </source>
</evidence>
<dbReference type="WBParaSite" id="EVEC_0000416801-mRNA-1">
    <property type="protein sequence ID" value="EVEC_0000416801-mRNA-1"/>
    <property type="gene ID" value="EVEC_0000416801"/>
</dbReference>
<name>A0A158QA51_ENTVE</name>
<gene>
    <name evidence="2" type="ORF">EVEC_LOCUS3876</name>
</gene>
<sequence length="168" mass="18534">MGEVNDAPLFVYLSFVAFAFIFLFMLFLKLYITFSSRGLCKGNCGRSRTNTEAENTRSRATGIVTHQSMPLPGSYPVYGCESNIRYPYPVINRPSATGPISETIPASLFTSDVPPPVIAHCVTSTSFLPPPPPYSQHDRYPPVEIANSSRIQLTRSFAKVTNDIPPVQ</sequence>